<organism evidence="1 2">
    <name type="scientific">Asbolus verrucosus</name>
    <name type="common">Desert ironclad beetle</name>
    <dbReference type="NCBI Taxonomy" id="1661398"/>
    <lineage>
        <taxon>Eukaryota</taxon>
        <taxon>Metazoa</taxon>
        <taxon>Ecdysozoa</taxon>
        <taxon>Arthropoda</taxon>
        <taxon>Hexapoda</taxon>
        <taxon>Insecta</taxon>
        <taxon>Pterygota</taxon>
        <taxon>Neoptera</taxon>
        <taxon>Endopterygota</taxon>
        <taxon>Coleoptera</taxon>
        <taxon>Polyphaga</taxon>
        <taxon>Cucujiformia</taxon>
        <taxon>Tenebrionidae</taxon>
        <taxon>Pimeliinae</taxon>
        <taxon>Asbolus</taxon>
    </lineage>
</organism>
<evidence type="ECO:0000313" key="2">
    <source>
        <dbReference type="Proteomes" id="UP000292052"/>
    </source>
</evidence>
<dbReference type="EMBL" id="QDEB01093627">
    <property type="protein sequence ID" value="RZC32887.1"/>
    <property type="molecule type" value="Genomic_DNA"/>
</dbReference>
<evidence type="ECO:0000313" key="1">
    <source>
        <dbReference type="EMBL" id="RZC32887.1"/>
    </source>
</evidence>
<proteinExistence type="predicted"/>
<comment type="caution">
    <text evidence="1">The sequence shown here is derived from an EMBL/GenBank/DDBJ whole genome shotgun (WGS) entry which is preliminary data.</text>
</comment>
<protein>
    <submittedName>
        <fullName evidence="1">Uncharacterized protein</fullName>
    </submittedName>
</protein>
<name>A0A482VK40_ASBVE</name>
<sequence>MPGLPLVGRGFSIRVITLDQGRGPFTPSARSHVLQCWFVSPSANTLTMINNLDRETLSMLRND</sequence>
<dbReference type="AlphaFoldDB" id="A0A482VK40"/>
<dbReference type="Proteomes" id="UP000292052">
    <property type="component" value="Unassembled WGS sequence"/>
</dbReference>
<accession>A0A482VK40</accession>
<gene>
    <name evidence="1" type="ORF">BDFB_012788</name>
</gene>
<reference evidence="1 2" key="1">
    <citation type="submission" date="2017-03" db="EMBL/GenBank/DDBJ databases">
        <title>Genome of the blue death feigning beetle - Asbolus verrucosus.</title>
        <authorList>
            <person name="Rider S.D."/>
        </authorList>
    </citation>
    <scope>NUCLEOTIDE SEQUENCE [LARGE SCALE GENOMIC DNA]</scope>
    <source>
        <strain evidence="1">Butters</strain>
        <tissue evidence="1">Head and leg muscle</tissue>
    </source>
</reference>
<keyword evidence="2" id="KW-1185">Reference proteome</keyword>